<dbReference type="InterPro" id="IPR013222">
    <property type="entry name" value="Glyco_hyd_98_carb-bd"/>
</dbReference>
<dbReference type="Pfam" id="PF07532">
    <property type="entry name" value="Big_4"/>
    <property type="match status" value="1"/>
</dbReference>
<dbReference type="SMART" id="SM00635">
    <property type="entry name" value="BID_2"/>
    <property type="match status" value="1"/>
</dbReference>
<dbReference type="Pfam" id="PF02368">
    <property type="entry name" value="Big_2"/>
    <property type="match status" value="1"/>
</dbReference>
<keyword evidence="3" id="KW-0732">Signal</keyword>
<dbReference type="InterPro" id="IPR000772">
    <property type="entry name" value="Ricin_B_lectin"/>
</dbReference>
<dbReference type="PANTHER" id="PTHR10030:SF37">
    <property type="entry name" value="ALPHA-L-FUCOSIDASE-RELATED"/>
    <property type="match status" value="1"/>
</dbReference>
<dbReference type="InterPro" id="IPR057739">
    <property type="entry name" value="Glyco_hydro_29_N"/>
</dbReference>
<dbReference type="RefSeq" id="WP_164819554.1">
    <property type="nucleotide sequence ID" value="NZ_JAROBY010000052.1"/>
</dbReference>
<evidence type="ECO:0000256" key="3">
    <source>
        <dbReference type="ARBA" id="ARBA00022729"/>
    </source>
</evidence>
<dbReference type="Gene3D" id="3.20.20.80">
    <property type="entry name" value="Glycosidases"/>
    <property type="match status" value="1"/>
</dbReference>
<name>A0ABU6DI32_9BACL</name>
<sequence>MLLFASITPVFATTNNQNTANPVVNDSYTNQKNYVDLRFGMFIHYNMGTYHDQEWVTPGQDPLSFNPKQVNTDQWAAAAKSAGIKYTVLTTKHHDGFALWPTKYGNYNVMNSSYKKDIVRQYVDSMRAQGILPGLYFSIWDRQQGIQKGSVSRADIDFIKGQLTELLTNYGEIPVLIIDGWAWEMGHNEVPYQEIRELIKRLQPNILIVDHNGQTQPWDEDIIYFEEPKGVWAPANNAYAANQGMPLVSNQWFWHNWMTNTEPASVQNIVQDHLGYLEPRYTNFLLNVSPNPDGELDNNVVNRLGEIGQAWSPNESRPPLPEQPIVMEHPITANSATSTSGTANNAIDGYMDYVGSYVETVWQTNTSLPQSITLDLGYTYNNINMLNYLPSQNLSQGMITSYQLYASEDGTNFTPVTNGTWDGDKTMKRVTFPSQTARYFKMEVSGAVGGFAAAGELEVGSYTNNIPTRTGIDSFDVNTLYRIVNKATGKVLGVGNSTANGAAVAGRTQSGELDQQWVIDDLGLGKYKIANKRSRQVMDVPAASKSPGKEVIQWTDSETAADPAAINQQWAISNVGNGYFKITNINSQLALENSNGSDAEGNPVVQNTFTGSDSQLWKVESMPSLIKNVKVNGVPVKGLNAENRTTTLPVLREGNLAVPTVTVDKSSEDVQVVIDPADSLPGATTITATADGGAKQEVYTLNFELVDRYASDLEWLSASSGWLTVKKDKSLDGNAIRLMGSNGAVTYEKGFGVHADSRIIFDISDKNYDSFSALVGVDQEMAKSPSYADVEFKVLVDGVEKFASGVMKVTDVAKPVDVNVTGASTVELVVSKSDNDNSEDHASWANASFSVAAGKSEQKEQLPEVDYLSDLNWASANSGWLTVQKDKSIGGNAIVLNNGDQDLVFVKGLGTHANSTIKYDLTGADYDTFSSFIGVDKEVNGGSYNGSVQFKVSGVKNDDTIESLYSGSVLRESGNAQYVKVNVKGYKQLILEVTDSGNGNSEDHGDWADAKLTKAAVEATPVITGVTPVNVVTAKNVPPVLPASVTAVYNNGTTAEKSVQWDQVDSSKYAIAGSFVVNGVVDGTVIPAVANVTVTEAQQVNVQSIAVTSSATTITEKEGSLQFQASVLPANATNKSVAWAVFESDGVTVTDKAVITSSGLLTAQKNGIVKVIATATDGSGIRGTSYVVISGQLPVPTDVPQATLTGPGVVQAGAAFSTQFGLTNVTDSVYSAVYAADITVSFDADTIDFVSVDPLISGFTNVETKTDVPGQLRILAASQGTTGVVTTNGDLFKFNWIAKPNHSSTTTNLVLTKVAVSNGLAQKVDATPASLTVSVTAASDKITLQTVIGLAQSIYDRAVEGTQVGQYTAGSKAVLLTAIQAATAIQSDVTATQQQLEQAAITLNHALQAFYGKIVTDYERGDVNGDNVIDIGDLGKAAVHYGKTSDSSDWNVAKSADINKDGKINIVDIVGIAKLILQ</sequence>
<keyword evidence="9" id="KW-1185">Reference proteome</keyword>
<dbReference type="PANTHER" id="PTHR10030">
    <property type="entry name" value="ALPHA-L-FUCOSIDASE"/>
    <property type="match status" value="1"/>
</dbReference>
<reference evidence="8 9" key="1">
    <citation type="submission" date="2023-03" db="EMBL/GenBank/DDBJ databases">
        <title>Bacillus Genome Sequencing.</title>
        <authorList>
            <person name="Dunlap C."/>
        </authorList>
    </citation>
    <scope>NUCLEOTIDE SEQUENCE [LARGE SCALE GENOMIC DNA]</scope>
    <source>
        <strain evidence="8 9">NRS-1351</strain>
    </source>
</reference>
<dbReference type="Gene3D" id="2.60.120.260">
    <property type="entry name" value="Galactose-binding domain-like"/>
    <property type="match status" value="1"/>
</dbReference>
<evidence type="ECO:0000259" key="6">
    <source>
        <dbReference type="PROSITE" id="PS50022"/>
    </source>
</evidence>
<dbReference type="CDD" id="cd08547">
    <property type="entry name" value="Type_II_cohesin"/>
    <property type="match status" value="1"/>
</dbReference>
<dbReference type="InterPro" id="IPR000933">
    <property type="entry name" value="Glyco_hydro_29"/>
</dbReference>
<evidence type="ECO:0000259" key="7">
    <source>
        <dbReference type="PROSITE" id="PS51766"/>
    </source>
</evidence>
<evidence type="ECO:0000313" key="8">
    <source>
        <dbReference type="EMBL" id="MEB4797415.1"/>
    </source>
</evidence>
<dbReference type="PROSITE" id="PS51766">
    <property type="entry name" value="DOCKERIN"/>
    <property type="match status" value="1"/>
</dbReference>
<dbReference type="SUPFAM" id="SSF49384">
    <property type="entry name" value="Carbohydrate-binding domain"/>
    <property type="match status" value="1"/>
</dbReference>
<dbReference type="InterPro" id="IPR035992">
    <property type="entry name" value="Ricin_B-like_lectins"/>
</dbReference>
<dbReference type="EC" id="3.2.1.51" evidence="2"/>
<organism evidence="8 9">
    <name type="scientific">Paenibacillus chondroitinus</name>
    <dbReference type="NCBI Taxonomy" id="59842"/>
    <lineage>
        <taxon>Bacteria</taxon>
        <taxon>Bacillati</taxon>
        <taxon>Bacillota</taxon>
        <taxon>Bacilli</taxon>
        <taxon>Bacillales</taxon>
        <taxon>Paenibacillaceae</taxon>
        <taxon>Paenibacillus</taxon>
    </lineage>
</organism>
<evidence type="ECO:0000256" key="5">
    <source>
        <dbReference type="ARBA" id="ARBA00023295"/>
    </source>
</evidence>
<dbReference type="Pfam" id="PF14200">
    <property type="entry name" value="RicinB_lectin_2"/>
    <property type="match status" value="2"/>
</dbReference>
<keyword evidence="4" id="KW-0378">Hydrolase</keyword>
<dbReference type="PROSITE" id="PS50231">
    <property type="entry name" value="RICIN_B_LECTIN"/>
    <property type="match status" value="1"/>
</dbReference>
<comment type="caution">
    <text evidence="8">The sequence shown here is derived from an EMBL/GenBank/DDBJ whole genome shotgun (WGS) entry which is preliminary data.</text>
</comment>
<dbReference type="SMART" id="SM00776">
    <property type="entry name" value="NPCBM"/>
    <property type="match status" value="2"/>
</dbReference>
<dbReference type="InterPro" id="IPR016134">
    <property type="entry name" value="Dockerin_dom"/>
</dbReference>
<dbReference type="Gene3D" id="1.20.1270.90">
    <property type="entry name" value="AF1782-like"/>
    <property type="match status" value="1"/>
</dbReference>
<dbReference type="InterPro" id="IPR008964">
    <property type="entry name" value="Invasin/intimin_cell_adhesion"/>
</dbReference>
<dbReference type="SMART" id="SM00812">
    <property type="entry name" value="Alpha_L_fucos"/>
    <property type="match status" value="1"/>
</dbReference>
<evidence type="ECO:0000313" key="9">
    <source>
        <dbReference type="Proteomes" id="UP001355653"/>
    </source>
</evidence>
<dbReference type="SUPFAM" id="SSF49373">
    <property type="entry name" value="Invasin/intimin cell-adhesion fragments"/>
    <property type="match status" value="1"/>
</dbReference>
<dbReference type="Gene3D" id="2.60.40.680">
    <property type="match status" value="1"/>
</dbReference>
<dbReference type="Pfam" id="PF00404">
    <property type="entry name" value="Dockerin_1"/>
    <property type="match status" value="1"/>
</dbReference>
<dbReference type="Pfam" id="PF00754">
    <property type="entry name" value="F5_F8_type_C"/>
    <property type="match status" value="1"/>
</dbReference>
<comment type="similarity">
    <text evidence="1">Belongs to the glycosyl hydrolase 29 family.</text>
</comment>
<dbReference type="SMART" id="SM00458">
    <property type="entry name" value="RICIN"/>
    <property type="match status" value="1"/>
</dbReference>
<dbReference type="SUPFAM" id="SSF51445">
    <property type="entry name" value="(Trans)glycosidases"/>
    <property type="match status" value="1"/>
</dbReference>
<dbReference type="InterPro" id="IPR008965">
    <property type="entry name" value="CBM2/CBM3_carb-bd_dom_sf"/>
</dbReference>
<dbReference type="CDD" id="cd14254">
    <property type="entry name" value="Dockerin_II"/>
    <property type="match status" value="1"/>
</dbReference>
<dbReference type="SUPFAM" id="SSF63446">
    <property type="entry name" value="Type I dockerin domain"/>
    <property type="match status" value="1"/>
</dbReference>
<dbReference type="Pfam" id="PF01120">
    <property type="entry name" value="Alpha_L_fucos"/>
    <property type="match status" value="1"/>
</dbReference>
<dbReference type="PROSITE" id="PS50022">
    <property type="entry name" value="FA58C_3"/>
    <property type="match status" value="1"/>
</dbReference>
<evidence type="ECO:0000256" key="2">
    <source>
        <dbReference type="ARBA" id="ARBA00012662"/>
    </source>
</evidence>
<keyword evidence="5" id="KW-0326">Glycosidase</keyword>
<evidence type="ECO:0000256" key="1">
    <source>
        <dbReference type="ARBA" id="ARBA00007951"/>
    </source>
</evidence>
<dbReference type="InterPro" id="IPR003343">
    <property type="entry name" value="Big_2"/>
</dbReference>
<dbReference type="Gene3D" id="2.60.40.1080">
    <property type="match status" value="1"/>
</dbReference>
<protein>
    <recommendedName>
        <fullName evidence="2">alpha-L-fucosidase</fullName>
        <ecNumber evidence="2">3.2.1.51</ecNumber>
    </recommendedName>
</protein>
<dbReference type="Proteomes" id="UP001355653">
    <property type="component" value="Unassembled WGS sequence"/>
</dbReference>
<dbReference type="SUPFAM" id="SSF49785">
    <property type="entry name" value="Galactose-binding domain-like"/>
    <property type="match status" value="3"/>
</dbReference>
<feature type="domain" description="F5/8 type C" evidence="6">
    <location>
        <begin position="316"/>
        <end position="462"/>
    </location>
</feature>
<dbReference type="PROSITE" id="PS00018">
    <property type="entry name" value="EF_HAND_1"/>
    <property type="match status" value="2"/>
</dbReference>
<dbReference type="InterPro" id="IPR002105">
    <property type="entry name" value="Dockerin_1_rpt"/>
</dbReference>
<feature type="domain" description="Dockerin" evidence="7">
    <location>
        <begin position="1416"/>
        <end position="1478"/>
    </location>
</feature>
<dbReference type="InterPro" id="IPR011081">
    <property type="entry name" value="Big_4"/>
</dbReference>
<gene>
    <name evidence="8" type="ORF">P5G65_26260</name>
</gene>
<dbReference type="SUPFAM" id="SSF50370">
    <property type="entry name" value="Ricin B-like lectins"/>
    <property type="match status" value="1"/>
</dbReference>
<dbReference type="InterPro" id="IPR036439">
    <property type="entry name" value="Dockerin_dom_sf"/>
</dbReference>
<dbReference type="InterPro" id="IPR008979">
    <property type="entry name" value="Galactose-bd-like_sf"/>
</dbReference>
<dbReference type="InterPro" id="IPR018247">
    <property type="entry name" value="EF_Hand_1_Ca_BS"/>
</dbReference>
<dbReference type="InterPro" id="IPR000421">
    <property type="entry name" value="FA58C"/>
</dbReference>
<accession>A0ABU6DI32</accession>
<evidence type="ECO:0000256" key="4">
    <source>
        <dbReference type="ARBA" id="ARBA00022801"/>
    </source>
</evidence>
<dbReference type="CDD" id="cd00161">
    <property type="entry name" value="beta-trefoil_Ricin-like"/>
    <property type="match status" value="1"/>
</dbReference>
<dbReference type="Gene3D" id="2.80.10.50">
    <property type="match status" value="2"/>
</dbReference>
<dbReference type="InterPro" id="IPR017853">
    <property type="entry name" value="GH"/>
</dbReference>
<dbReference type="Gene3D" id="1.10.1330.10">
    <property type="entry name" value="Dockerin domain"/>
    <property type="match status" value="1"/>
</dbReference>
<dbReference type="Pfam" id="PF08305">
    <property type="entry name" value="NPCBM"/>
    <property type="match status" value="2"/>
</dbReference>
<dbReference type="Gene3D" id="2.60.120.1060">
    <property type="entry name" value="NPCBM/NEW2 domain"/>
    <property type="match status" value="2"/>
</dbReference>
<dbReference type="EMBL" id="JAROBY010000052">
    <property type="protein sequence ID" value="MEB4797415.1"/>
    <property type="molecule type" value="Genomic_DNA"/>
</dbReference>
<dbReference type="InterPro" id="IPR038637">
    <property type="entry name" value="NPCBM_sf"/>
</dbReference>
<proteinExistence type="inferred from homology"/>